<sequence>MSSSAPFLTYQRHSKSKSNDRADFIPSIPRAPRTRSSHSVPARDSSPFVSPEAASFFDGVVSKRKFVLERAYQIDALPLVA</sequence>
<organism evidence="2 3">
    <name type="scientific">Prunus dulcis</name>
    <name type="common">Almond</name>
    <name type="synonym">Amygdalus dulcis</name>
    <dbReference type="NCBI Taxonomy" id="3755"/>
    <lineage>
        <taxon>Eukaryota</taxon>
        <taxon>Viridiplantae</taxon>
        <taxon>Streptophyta</taxon>
        <taxon>Embryophyta</taxon>
        <taxon>Tracheophyta</taxon>
        <taxon>Spermatophyta</taxon>
        <taxon>Magnoliopsida</taxon>
        <taxon>eudicotyledons</taxon>
        <taxon>Gunneridae</taxon>
        <taxon>Pentapetalae</taxon>
        <taxon>rosids</taxon>
        <taxon>fabids</taxon>
        <taxon>Rosales</taxon>
        <taxon>Rosaceae</taxon>
        <taxon>Amygdaloideae</taxon>
        <taxon>Amygdaleae</taxon>
        <taxon>Prunus</taxon>
    </lineage>
</organism>
<comment type="caution">
    <text evidence="2">The sequence shown here is derived from an EMBL/GenBank/DDBJ whole genome shotgun (WGS) entry which is preliminary data.</text>
</comment>
<accession>A0AAD4V6B4</accession>
<proteinExistence type="predicted"/>
<feature type="region of interest" description="Disordered" evidence="1">
    <location>
        <begin position="1"/>
        <end position="49"/>
    </location>
</feature>
<gene>
    <name evidence="2" type="ORF">L3X38_037890</name>
</gene>
<protein>
    <submittedName>
        <fullName evidence="2">Uncharacterized protein</fullName>
    </submittedName>
</protein>
<dbReference type="Proteomes" id="UP001054821">
    <property type="component" value="Chromosome 7"/>
</dbReference>
<evidence type="ECO:0000256" key="1">
    <source>
        <dbReference type="SAM" id="MobiDB-lite"/>
    </source>
</evidence>
<evidence type="ECO:0000313" key="2">
    <source>
        <dbReference type="EMBL" id="KAI5318182.1"/>
    </source>
</evidence>
<reference evidence="2 3" key="1">
    <citation type="journal article" date="2022" name="G3 (Bethesda)">
        <title>Whole-genome sequence and methylome profiling of the almond [Prunus dulcis (Mill.) D.A. Webb] cultivar 'Nonpareil'.</title>
        <authorList>
            <person name="D'Amico-Willman K.M."/>
            <person name="Ouma W.Z."/>
            <person name="Meulia T."/>
            <person name="Sideli G.M."/>
            <person name="Gradziel T.M."/>
            <person name="Fresnedo-Ramirez J."/>
        </authorList>
    </citation>
    <scope>NUCLEOTIDE SEQUENCE [LARGE SCALE GENOMIC DNA]</scope>
    <source>
        <strain evidence="2">Clone GOH B32 T37-40</strain>
    </source>
</reference>
<keyword evidence="3" id="KW-1185">Reference proteome</keyword>
<dbReference type="EMBL" id="JAJFAZ020000007">
    <property type="protein sequence ID" value="KAI5318182.1"/>
    <property type="molecule type" value="Genomic_DNA"/>
</dbReference>
<name>A0AAD4V6B4_PRUDU</name>
<dbReference type="AlphaFoldDB" id="A0AAD4V6B4"/>
<evidence type="ECO:0000313" key="3">
    <source>
        <dbReference type="Proteomes" id="UP001054821"/>
    </source>
</evidence>